<accession>A0A9X3WUC9</accession>
<feature type="active site" description="Proton acceptor" evidence="2">
    <location>
        <position position="129"/>
    </location>
</feature>
<dbReference type="EC" id="3.1.4.58" evidence="2"/>
<dbReference type="GO" id="GO:0008664">
    <property type="term" value="F:RNA 2',3'-cyclic 3'-phosphodiesterase activity"/>
    <property type="evidence" value="ECO:0007669"/>
    <property type="project" value="UniProtKB-EC"/>
</dbReference>
<dbReference type="Pfam" id="PF13563">
    <property type="entry name" value="2_5_RNA_ligase2"/>
    <property type="match status" value="1"/>
</dbReference>
<proteinExistence type="inferred from homology"/>
<reference evidence="3" key="1">
    <citation type="submission" date="2022-06" db="EMBL/GenBank/DDBJ databases">
        <title>Aquibacillus sp. a new bacterium isolated from soil saline samples.</title>
        <authorList>
            <person name="Galisteo C."/>
            <person name="De La Haba R."/>
            <person name="Sanchez-Porro C."/>
            <person name="Ventosa A."/>
        </authorList>
    </citation>
    <scope>NUCLEOTIDE SEQUENCE</scope>
    <source>
        <strain evidence="3">3ASR75-11</strain>
    </source>
</reference>
<dbReference type="Gene3D" id="3.90.1140.10">
    <property type="entry name" value="Cyclic phosphodiesterase"/>
    <property type="match status" value="1"/>
</dbReference>
<feature type="short sequence motif" description="HXTX 1" evidence="2">
    <location>
        <begin position="43"/>
        <end position="46"/>
    </location>
</feature>
<dbReference type="RefSeq" id="WP_272437907.1">
    <property type="nucleotide sequence ID" value="NZ_JAMQKB010000029.1"/>
</dbReference>
<keyword evidence="4" id="KW-1185">Reference proteome</keyword>
<protein>
    <recommendedName>
        <fullName evidence="2">RNA 2',3'-cyclic phosphodiesterase</fullName>
        <shortName evidence="2">RNA 2',3'-CPDase</shortName>
        <ecNumber evidence="2">3.1.4.58</ecNumber>
    </recommendedName>
</protein>
<name>A0A9X3WUC9_9BACI</name>
<evidence type="ECO:0000313" key="4">
    <source>
        <dbReference type="Proteomes" id="UP001145050"/>
    </source>
</evidence>
<comment type="function">
    <text evidence="2">Hydrolyzes RNA 2',3'-cyclic phosphodiester to an RNA 2'-phosphomonoester.</text>
</comment>
<dbReference type="GO" id="GO:0004113">
    <property type="term" value="F:2',3'-cyclic-nucleotide 3'-phosphodiesterase activity"/>
    <property type="evidence" value="ECO:0007669"/>
    <property type="project" value="InterPro"/>
</dbReference>
<dbReference type="Proteomes" id="UP001145050">
    <property type="component" value="Unassembled WGS sequence"/>
</dbReference>
<organism evidence="3 4">
    <name type="scientific">Terrihalobacillus insolitus</name>
    <dbReference type="NCBI Taxonomy" id="2950438"/>
    <lineage>
        <taxon>Bacteria</taxon>
        <taxon>Bacillati</taxon>
        <taxon>Bacillota</taxon>
        <taxon>Bacilli</taxon>
        <taxon>Bacillales</taxon>
        <taxon>Bacillaceae</taxon>
        <taxon>Terrihalobacillus</taxon>
    </lineage>
</organism>
<comment type="caution">
    <text evidence="3">The sequence shown here is derived from an EMBL/GenBank/DDBJ whole genome shotgun (WGS) entry which is preliminary data.</text>
</comment>
<gene>
    <name evidence="3" type="primary">thpR</name>
    <name evidence="3" type="ORF">NC797_16425</name>
</gene>
<keyword evidence="1 2" id="KW-0378">Hydrolase</keyword>
<dbReference type="PANTHER" id="PTHR35561:SF1">
    <property type="entry name" value="RNA 2',3'-CYCLIC PHOSPHODIESTERASE"/>
    <property type="match status" value="1"/>
</dbReference>
<dbReference type="InterPro" id="IPR004175">
    <property type="entry name" value="RNA_CPDase"/>
</dbReference>
<feature type="short sequence motif" description="HXTX 2" evidence="2">
    <location>
        <begin position="129"/>
        <end position="132"/>
    </location>
</feature>
<dbReference type="AlphaFoldDB" id="A0A9X3WUC9"/>
<sequence length="188" mass="22212">MQLPHYFIAVPLNKECQQWLSSWQEKLKQYFSYKVWPDPLDLHITLKFLGPVSNEVLQPLIQQLRNQNTSFAFNISIQSLGMFGNPRKPRVLWAGIEENNEELSKLQKKVEFACKEQGFKAENRPYRPHITLGKKWLEQKGERTVTSLHENFQDRMNMIVDAFVIFQIHPSKSPKYEVVELFYLNRGD</sequence>
<dbReference type="SUPFAM" id="SSF55144">
    <property type="entry name" value="LigT-like"/>
    <property type="match status" value="1"/>
</dbReference>
<dbReference type="PANTHER" id="PTHR35561">
    <property type="entry name" value="RNA 2',3'-CYCLIC PHOSPHODIESTERASE"/>
    <property type="match status" value="1"/>
</dbReference>
<evidence type="ECO:0000256" key="1">
    <source>
        <dbReference type="ARBA" id="ARBA00022801"/>
    </source>
</evidence>
<evidence type="ECO:0000256" key="2">
    <source>
        <dbReference type="HAMAP-Rule" id="MF_01940"/>
    </source>
</evidence>
<comment type="similarity">
    <text evidence="2">Belongs to the 2H phosphoesterase superfamily. ThpR family.</text>
</comment>
<dbReference type="HAMAP" id="MF_01940">
    <property type="entry name" value="RNA_CPDase"/>
    <property type="match status" value="1"/>
</dbReference>
<dbReference type="NCBIfam" id="TIGR02258">
    <property type="entry name" value="2_5_ligase"/>
    <property type="match status" value="1"/>
</dbReference>
<comment type="catalytic activity">
    <reaction evidence="2">
        <text>a 3'-end 2',3'-cyclophospho-ribonucleotide-RNA + H2O = a 3'-end 2'-phospho-ribonucleotide-RNA + H(+)</text>
        <dbReference type="Rhea" id="RHEA:11828"/>
        <dbReference type="Rhea" id="RHEA-COMP:10464"/>
        <dbReference type="Rhea" id="RHEA-COMP:17353"/>
        <dbReference type="ChEBI" id="CHEBI:15377"/>
        <dbReference type="ChEBI" id="CHEBI:15378"/>
        <dbReference type="ChEBI" id="CHEBI:83064"/>
        <dbReference type="ChEBI" id="CHEBI:173113"/>
        <dbReference type="EC" id="3.1.4.58"/>
    </reaction>
</comment>
<dbReference type="EMBL" id="JAMQKB010000029">
    <property type="protein sequence ID" value="MDC3426087.1"/>
    <property type="molecule type" value="Genomic_DNA"/>
</dbReference>
<feature type="active site" description="Proton donor" evidence="2">
    <location>
        <position position="43"/>
    </location>
</feature>
<evidence type="ECO:0000313" key="3">
    <source>
        <dbReference type="EMBL" id="MDC3426087.1"/>
    </source>
</evidence>
<dbReference type="InterPro" id="IPR009097">
    <property type="entry name" value="Cyclic_Pdiesterase"/>
</dbReference>